<dbReference type="Pfam" id="PF02653">
    <property type="entry name" value="BPD_transp_2"/>
    <property type="match status" value="1"/>
</dbReference>
<feature type="transmembrane region" description="Helical" evidence="6">
    <location>
        <begin position="117"/>
        <end position="135"/>
    </location>
</feature>
<gene>
    <name evidence="7" type="ORF">S01H4_30586</name>
</gene>
<evidence type="ECO:0000256" key="3">
    <source>
        <dbReference type="ARBA" id="ARBA00022692"/>
    </source>
</evidence>
<keyword evidence="2" id="KW-1003">Cell membrane</keyword>
<dbReference type="GO" id="GO:0022857">
    <property type="term" value="F:transmembrane transporter activity"/>
    <property type="evidence" value="ECO:0007669"/>
    <property type="project" value="InterPro"/>
</dbReference>
<dbReference type="GO" id="GO:0005886">
    <property type="term" value="C:plasma membrane"/>
    <property type="evidence" value="ECO:0007669"/>
    <property type="project" value="UniProtKB-SubCell"/>
</dbReference>
<comment type="subcellular location">
    <subcellularLocation>
        <location evidence="1">Cell membrane</location>
        <topology evidence="1">Multi-pass membrane protein</topology>
    </subcellularLocation>
</comment>
<organism evidence="7">
    <name type="scientific">marine sediment metagenome</name>
    <dbReference type="NCBI Taxonomy" id="412755"/>
    <lineage>
        <taxon>unclassified sequences</taxon>
        <taxon>metagenomes</taxon>
        <taxon>ecological metagenomes</taxon>
    </lineage>
</organism>
<dbReference type="PANTHER" id="PTHR47089:SF1">
    <property type="entry name" value="GUANOSINE ABC TRANSPORTER PERMEASE PROTEIN NUPP"/>
    <property type="match status" value="1"/>
</dbReference>
<evidence type="ECO:0000256" key="2">
    <source>
        <dbReference type="ARBA" id="ARBA00022475"/>
    </source>
</evidence>
<feature type="transmembrane region" description="Helical" evidence="6">
    <location>
        <begin position="58"/>
        <end position="78"/>
    </location>
</feature>
<keyword evidence="4 6" id="KW-1133">Transmembrane helix</keyword>
<accession>X1B1A5</accession>
<proteinExistence type="predicted"/>
<evidence type="ECO:0000256" key="1">
    <source>
        <dbReference type="ARBA" id="ARBA00004651"/>
    </source>
</evidence>
<name>X1B1A5_9ZZZZ</name>
<dbReference type="EMBL" id="BART01015802">
    <property type="protein sequence ID" value="GAG75132.1"/>
    <property type="molecule type" value="Genomic_DNA"/>
</dbReference>
<keyword evidence="3 6" id="KW-0812">Transmembrane</keyword>
<keyword evidence="5 6" id="KW-0472">Membrane</keyword>
<evidence type="ECO:0008006" key="8">
    <source>
        <dbReference type="Google" id="ProtNLM"/>
    </source>
</evidence>
<dbReference type="CDD" id="cd06580">
    <property type="entry name" value="TM_PBP1_transp_TpRbsC_like"/>
    <property type="match status" value="1"/>
</dbReference>
<reference evidence="7" key="1">
    <citation type="journal article" date="2014" name="Front. Microbiol.">
        <title>High frequency of phylogenetically diverse reductive dehalogenase-homologous genes in deep subseafloor sedimentary metagenomes.</title>
        <authorList>
            <person name="Kawai M."/>
            <person name="Futagami T."/>
            <person name="Toyoda A."/>
            <person name="Takaki Y."/>
            <person name="Nishi S."/>
            <person name="Hori S."/>
            <person name="Arai W."/>
            <person name="Tsubouchi T."/>
            <person name="Morono Y."/>
            <person name="Uchiyama I."/>
            <person name="Ito T."/>
            <person name="Fujiyama A."/>
            <person name="Inagaki F."/>
            <person name="Takami H."/>
        </authorList>
    </citation>
    <scope>NUCLEOTIDE SEQUENCE</scope>
    <source>
        <strain evidence="7">Expedition CK06-06</strain>
    </source>
</reference>
<feature type="transmembrane region" description="Helical" evidence="6">
    <location>
        <begin position="84"/>
        <end position="105"/>
    </location>
</feature>
<dbReference type="InterPro" id="IPR001851">
    <property type="entry name" value="ABC_transp_permease"/>
</dbReference>
<comment type="caution">
    <text evidence="7">The sequence shown here is derived from an EMBL/GenBank/DDBJ whole genome shotgun (WGS) entry which is preliminary data.</text>
</comment>
<dbReference type="AlphaFoldDB" id="X1B1A5"/>
<protein>
    <recommendedName>
        <fullName evidence="8">ABC transporter permease</fullName>
    </recommendedName>
</protein>
<evidence type="ECO:0000256" key="5">
    <source>
        <dbReference type="ARBA" id="ARBA00023136"/>
    </source>
</evidence>
<sequence>GAIFLIFTKKNPFQVYLLILQGSLGSKYFISETLIKATPLILAGLGLAIGFRGGLFNIGAEGQLLVGAFIAALVGFKLNHLPPFFHILLALGAACLGGALWAALAGWLKAKRGVHEVISTIMLNYVAIYITNYLVREPFKSGYLPKTPLILSSAKLPLLLPNTRLSIGIVLALTLAYLIYRLLEQTVFGYELKAVGFNPQAAEYAGINQIKMIILTMGLSGALAGMAGGVEILGLHHRFYGQFSPGYGFDSIAVALLAKNNP</sequence>
<feature type="non-terminal residue" evidence="7">
    <location>
        <position position="1"/>
    </location>
</feature>
<evidence type="ECO:0000256" key="6">
    <source>
        <dbReference type="SAM" id="Phobius"/>
    </source>
</evidence>
<evidence type="ECO:0000256" key="4">
    <source>
        <dbReference type="ARBA" id="ARBA00022989"/>
    </source>
</evidence>
<dbReference type="PANTHER" id="PTHR47089">
    <property type="entry name" value="ABC TRANSPORTER, PERMEASE PROTEIN"/>
    <property type="match status" value="1"/>
</dbReference>
<evidence type="ECO:0000313" key="7">
    <source>
        <dbReference type="EMBL" id="GAG75132.1"/>
    </source>
</evidence>
<feature type="transmembrane region" description="Helical" evidence="6">
    <location>
        <begin position="165"/>
        <end position="183"/>
    </location>
</feature>